<protein>
    <submittedName>
        <fullName evidence="2">Uncharacterized protein</fullName>
    </submittedName>
</protein>
<reference evidence="2 3" key="1">
    <citation type="submission" date="2016-10" db="EMBL/GenBank/DDBJ databases">
        <authorList>
            <person name="de Groot N.N."/>
        </authorList>
    </citation>
    <scope>NUCLEOTIDE SEQUENCE [LARGE SCALE GENOMIC DNA]</scope>
    <source>
        <strain evidence="2 3">DSM 16077</strain>
    </source>
</reference>
<organism evidence="2 3">
    <name type="scientific">Maricaulis salignorans</name>
    <dbReference type="NCBI Taxonomy" id="144026"/>
    <lineage>
        <taxon>Bacteria</taxon>
        <taxon>Pseudomonadati</taxon>
        <taxon>Pseudomonadota</taxon>
        <taxon>Alphaproteobacteria</taxon>
        <taxon>Maricaulales</taxon>
        <taxon>Maricaulaceae</taxon>
        <taxon>Maricaulis</taxon>
    </lineage>
</organism>
<feature type="transmembrane region" description="Helical" evidence="1">
    <location>
        <begin position="15"/>
        <end position="34"/>
    </location>
</feature>
<evidence type="ECO:0000313" key="2">
    <source>
        <dbReference type="EMBL" id="SDM76377.1"/>
    </source>
</evidence>
<feature type="transmembrane region" description="Helical" evidence="1">
    <location>
        <begin position="78"/>
        <end position="99"/>
    </location>
</feature>
<dbReference type="AlphaFoldDB" id="A0A1G9VWU4"/>
<feature type="transmembrane region" description="Helical" evidence="1">
    <location>
        <begin position="41"/>
        <end position="58"/>
    </location>
</feature>
<accession>A0A1G9VWU4</accession>
<dbReference type="OrthoDB" id="7205804at2"/>
<name>A0A1G9VWU4_9PROT</name>
<gene>
    <name evidence="2" type="ORF">SAMN04488568_12123</name>
</gene>
<proteinExistence type="predicted"/>
<dbReference type="EMBL" id="FNHG01000021">
    <property type="protein sequence ID" value="SDM76377.1"/>
    <property type="molecule type" value="Genomic_DNA"/>
</dbReference>
<dbReference type="RefSeq" id="WP_091771615.1">
    <property type="nucleotide sequence ID" value="NZ_FNHG01000021.1"/>
</dbReference>
<evidence type="ECO:0000256" key="1">
    <source>
        <dbReference type="SAM" id="Phobius"/>
    </source>
</evidence>
<dbReference type="STRING" id="144026.SAMN04488568_12123"/>
<keyword evidence="1" id="KW-0812">Transmembrane</keyword>
<keyword evidence="1" id="KW-1133">Transmembrane helix</keyword>
<keyword evidence="3" id="KW-1185">Reference proteome</keyword>
<dbReference type="Proteomes" id="UP000199759">
    <property type="component" value="Unassembled WGS sequence"/>
</dbReference>
<keyword evidence="1" id="KW-0472">Membrane</keyword>
<sequence length="106" mass="11912">MAEFFQTVLMYAREGFAEVNALQGLVIALIATVLMTRWARLLVMVLAAVVANVLVDTLRPVLFDQAAVRLPPLLEPAYWHYLLLLFAGFLVVIGIMFMVKRVMMKG</sequence>
<evidence type="ECO:0000313" key="3">
    <source>
        <dbReference type="Proteomes" id="UP000199759"/>
    </source>
</evidence>